<reference evidence="2 3" key="1">
    <citation type="submission" date="2023-08" db="EMBL/GenBank/DDBJ databases">
        <title>Black Yeasts Isolated from many extreme environments.</title>
        <authorList>
            <person name="Coleine C."/>
            <person name="Stajich J.E."/>
            <person name="Selbmann L."/>
        </authorList>
    </citation>
    <scope>NUCLEOTIDE SEQUENCE [LARGE SCALE GENOMIC DNA]</scope>
    <source>
        <strain evidence="2 3">CCFEE 5935</strain>
    </source>
</reference>
<evidence type="ECO:0008006" key="4">
    <source>
        <dbReference type="Google" id="ProtNLM"/>
    </source>
</evidence>
<accession>A0AAV9PDV1</accession>
<dbReference type="PANTHER" id="PTHR38703">
    <property type="entry name" value="CHROMOSOME 8, WHOLE GENOME SHOTGUN SEQUENCE"/>
    <property type="match status" value="1"/>
</dbReference>
<feature type="compositionally biased region" description="Basic and acidic residues" evidence="1">
    <location>
        <begin position="189"/>
        <end position="198"/>
    </location>
</feature>
<dbReference type="GeneID" id="89924738"/>
<evidence type="ECO:0000313" key="3">
    <source>
        <dbReference type="Proteomes" id="UP001337655"/>
    </source>
</evidence>
<proteinExistence type="predicted"/>
<feature type="region of interest" description="Disordered" evidence="1">
    <location>
        <begin position="1"/>
        <end position="23"/>
    </location>
</feature>
<sequence length="326" mass="35442">MDAAKASVKKFMSSSGHHDTSVHEKVAPAVQQETINREQHERQTTAVDKEVHQDHYHTTVQPVKDSEVLPEQHHHNMMPTEHRSFEHDNSDSVKRSLDTEQAKYYDTTSQVEGRHTTTAEPTVAGEHVHHHVHETIQPVVQKQTVEPHVMHTTVPVHEVHHNESKHHASSALPAVSMDDFKKSGGALTGRDERHDRFDGCPPEQISGNTGGHSSSTTSSAVPPTTGSSTSRDLNGTTSNSSSMAPNTITDTKSSSSGGPFNSHKHDPSLSQSTSNSSGHQHPTPASYGNDMHTENTSSTSQSKPSMMDKLNPKMDADGDGKSGMMS</sequence>
<feature type="compositionally biased region" description="Polar residues" evidence="1">
    <location>
        <begin position="294"/>
        <end position="304"/>
    </location>
</feature>
<dbReference type="EMBL" id="JAVRRT010000005">
    <property type="protein sequence ID" value="KAK5171755.1"/>
    <property type="molecule type" value="Genomic_DNA"/>
</dbReference>
<feature type="region of interest" description="Disordered" evidence="1">
    <location>
        <begin position="159"/>
        <end position="326"/>
    </location>
</feature>
<evidence type="ECO:0000256" key="1">
    <source>
        <dbReference type="SAM" id="MobiDB-lite"/>
    </source>
</evidence>
<comment type="caution">
    <text evidence="2">The sequence shown here is derived from an EMBL/GenBank/DDBJ whole genome shotgun (WGS) entry which is preliminary data.</text>
</comment>
<feature type="compositionally biased region" description="Low complexity" evidence="1">
    <location>
        <begin position="211"/>
        <end position="230"/>
    </location>
</feature>
<dbReference type="RefSeq" id="XP_064660599.1">
    <property type="nucleotide sequence ID" value="XM_064800648.1"/>
</dbReference>
<keyword evidence="3" id="KW-1185">Reference proteome</keyword>
<organism evidence="2 3">
    <name type="scientific">Saxophila tyrrhenica</name>
    <dbReference type="NCBI Taxonomy" id="1690608"/>
    <lineage>
        <taxon>Eukaryota</taxon>
        <taxon>Fungi</taxon>
        <taxon>Dikarya</taxon>
        <taxon>Ascomycota</taxon>
        <taxon>Pezizomycotina</taxon>
        <taxon>Dothideomycetes</taxon>
        <taxon>Dothideomycetidae</taxon>
        <taxon>Mycosphaerellales</taxon>
        <taxon>Extremaceae</taxon>
        <taxon>Saxophila</taxon>
    </lineage>
</organism>
<protein>
    <recommendedName>
        <fullName evidence="4">Allergen</fullName>
    </recommendedName>
</protein>
<dbReference type="Proteomes" id="UP001337655">
    <property type="component" value="Unassembled WGS sequence"/>
</dbReference>
<feature type="compositionally biased region" description="Polar residues" evidence="1">
    <location>
        <begin position="268"/>
        <end position="280"/>
    </location>
</feature>
<dbReference type="AlphaFoldDB" id="A0AAV9PDV1"/>
<gene>
    <name evidence="2" type="ORF">LTR77_003391</name>
</gene>
<evidence type="ECO:0000313" key="2">
    <source>
        <dbReference type="EMBL" id="KAK5171755.1"/>
    </source>
</evidence>
<feature type="compositionally biased region" description="Basic and acidic residues" evidence="1">
    <location>
        <begin position="310"/>
        <end position="320"/>
    </location>
</feature>
<name>A0AAV9PDV1_9PEZI</name>
<feature type="compositionally biased region" description="Polar residues" evidence="1">
    <location>
        <begin position="231"/>
        <end position="259"/>
    </location>
</feature>
<dbReference type="PANTHER" id="PTHR38703:SF1">
    <property type="entry name" value="ALLERGEN"/>
    <property type="match status" value="1"/>
</dbReference>